<evidence type="ECO:0000256" key="1">
    <source>
        <dbReference type="SAM" id="MobiDB-lite"/>
    </source>
</evidence>
<name>A0A1I7WKH7_HETBA</name>
<evidence type="ECO:0000313" key="3">
    <source>
        <dbReference type="Proteomes" id="UP000095283"/>
    </source>
</evidence>
<organism evidence="3 4">
    <name type="scientific">Heterorhabditis bacteriophora</name>
    <name type="common">Entomopathogenic nematode worm</name>
    <dbReference type="NCBI Taxonomy" id="37862"/>
    <lineage>
        <taxon>Eukaryota</taxon>
        <taxon>Metazoa</taxon>
        <taxon>Ecdysozoa</taxon>
        <taxon>Nematoda</taxon>
        <taxon>Chromadorea</taxon>
        <taxon>Rhabditida</taxon>
        <taxon>Rhabditina</taxon>
        <taxon>Rhabditomorpha</taxon>
        <taxon>Strongyloidea</taxon>
        <taxon>Heterorhabditidae</taxon>
        <taxon>Heterorhabditis</taxon>
    </lineage>
</organism>
<proteinExistence type="predicted"/>
<feature type="region of interest" description="Disordered" evidence="1">
    <location>
        <begin position="437"/>
        <end position="503"/>
    </location>
</feature>
<feature type="region of interest" description="Disordered" evidence="1">
    <location>
        <begin position="518"/>
        <end position="548"/>
    </location>
</feature>
<keyword evidence="2" id="KW-1133">Transmembrane helix</keyword>
<evidence type="ECO:0000313" key="4">
    <source>
        <dbReference type="WBParaSite" id="Hba_05555"/>
    </source>
</evidence>
<accession>A0A1I7WKH7</accession>
<evidence type="ECO:0000256" key="2">
    <source>
        <dbReference type="SAM" id="Phobius"/>
    </source>
</evidence>
<dbReference type="WBParaSite" id="Hba_05555">
    <property type="protein sequence ID" value="Hba_05555"/>
    <property type="gene ID" value="Hba_05555"/>
</dbReference>
<keyword evidence="2" id="KW-0812">Transmembrane</keyword>
<reference evidence="4" key="1">
    <citation type="submission" date="2016-11" db="UniProtKB">
        <authorList>
            <consortium name="WormBaseParasite"/>
        </authorList>
    </citation>
    <scope>IDENTIFICATION</scope>
</reference>
<feature type="region of interest" description="Disordered" evidence="1">
    <location>
        <begin position="355"/>
        <end position="375"/>
    </location>
</feature>
<feature type="transmembrane region" description="Helical" evidence="2">
    <location>
        <begin position="556"/>
        <end position="574"/>
    </location>
</feature>
<feature type="compositionally biased region" description="Basic and acidic residues" evidence="1">
    <location>
        <begin position="469"/>
        <end position="501"/>
    </location>
</feature>
<feature type="compositionally biased region" description="Low complexity" evidence="1">
    <location>
        <begin position="440"/>
        <end position="449"/>
    </location>
</feature>
<dbReference type="Proteomes" id="UP000095283">
    <property type="component" value="Unplaced"/>
</dbReference>
<feature type="compositionally biased region" description="Polar residues" evidence="1">
    <location>
        <begin position="355"/>
        <end position="366"/>
    </location>
</feature>
<keyword evidence="3" id="KW-1185">Reference proteome</keyword>
<keyword evidence="2" id="KW-0472">Membrane</keyword>
<sequence length="581" mass="66177">MFSIALILFFGSLFDQVTLIMERLSAFTTLVLIRLWCRRGSWAWANYRRDYNESDRTQTSLSRSGVGDNAVAVDISRSSSHEWGDTFISEEHRRSDFVYCCRNTAICIGYSNWGEIMCIYSYKEHLHPQQAQREPQYRFQGSTIVVSAQAAATEIQLSAGYRLPAMRHHRRRRYRAWMIVVSAQAAATEIQLCSTRSIEEKKAQRAIVYRRCVIIVVVVNLDVGVVDALFASRFCLHISSRWVLSNAYKSLNLVPANDPEHLLNAHMWLTILYIYVYVYVVLYHAGRPAFLQEEVVHHNEWSCESLFSSSEDDKGKDSDNHLYFTFHFFLASKQGRKRVAASYRAYVCVQNSQMPRPDETASQAPPNTALPRKLPAGPLPRQRVCSLKMYVTLLSPFIRLTSRSPTSHIYIPVISLIRKQYSGDLYLHIYKKNKNIYTNSSSSSSASSSRPLWERGGYGKQNGIQYHSRNAEVDSEGKRESVRDHARCGRERGERGVASDRYKRRRLPLGGLNTARNSPVRGLLSRSSHPQLGFEPSPTPSCTPASSPSYSALPRAAASLGPLACFLFFVFFSINKYFYHC</sequence>
<dbReference type="AlphaFoldDB" id="A0A1I7WKH7"/>
<protein>
    <submittedName>
        <fullName evidence="4">Transmembrane protein</fullName>
    </submittedName>
</protein>